<dbReference type="Pfam" id="PF20102">
    <property type="entry name" value="DUF6492"/>
    <property type="match status" value="1"/>
</dbReference>
<organism evidence="2">
    <name type="scientific">Lyngbya confervoides BDU141951</name>
    <dbReference type="NCBI Taxonomy" id="1574623"/>
    <lineage>
        <taxon>Bacteria</taxon>
        <taxon>Bacillati</taxon>
        <taxon>Cyanobacteriota</taxon>
        <taxon>Cyanophyceae</taxon>
        <taxon>Oscillatoriophycideae</taxon>
        <taxon>Oscillatoriales</taxon>
        <taxon>Microcoleaceae</taxon>
        <taxon>Lyngbya</taxon>
    </lineage>
</organism>
<sequence>MSTEIFDCVIPLFKVRWNTRAVLEGLTQHYQPRTIHIITPTTEAAALRTQAASWQTAPIVVHEEELFFSPVGLSKEAICAELDLGESLYTPGWFYQQLLKLGAYEGIPDLSEWYLVWDSDLLPVATWPIFQTVDGATKHTFALLQSNQTGNAKIVDTWANWIRSVLKVEAIIDAAGTFIPHHMWMKRSHLQAMAQRVQAYYGSDEHWLKLMMRSANEFGTYGEYWIYSSWVAATAPDDLAFHPYETYGATTERFFDDGTGLFSAALMETQAAIDAPFSPSYATVSAFIQQAYGTDPLPSSLSFESSPRHLKKDEKNMHIEESRSRWNPRRVATASS</sequence>
<reference evidence="2" key="1">
    <citation type="submission" date="2014-11" db="EMBL/GenBank/DDBJ databases">
        <authorList>
            <person name="Malar M.C."/>
            <person name="Sen D."/>
            <person name="Tripathy S."/>
        </authorList>
    </citation>
    <scope>NUCLEOTIDE SEQUENCE</scope>
    <source>
        <strain evidence="2">BDU141951</strain>
    </source>
</reference>
<comment type="caution">
    <text evidence="2">The sequence shown here is derived from an EMBL/GenBank/DDBJ whole genome shotgun (WGS) entry which is preliminary data.</text>
</comment>
<proteinExistence type="predicted"/>
<feature type="region of interest" description="Disordered" evidence="1">
    <location>
        <begin position="299"/>
        <end position="336"/>
    </location>
</feature>
<accession>A0A0C1YJV1</accession>
<dbReference type="EMBL" id="JTHE02000003">
    <property type="protein sequence ID" value="NEV69598.1"/>
    <property type="molecule type" value="Genomic_DNA"/>
</dbReference>
<protein>
    <submittedName>
        <fullName evidence="2">Uncharacterized protein</fullName>
    </submittedName>
</protein>
<evidence type="ECO:0000313" key="2">
    <source>
        <dbReference type="EMBL" id="NEV69598.1"/>
    </source>
</evidence>
<gene>
    <name evidence="2" type="ORF">QQ91_021100</name>
</gene>
<name>A0A0C1YJV1_9CYAN</name>
<feature type="compositionally biased region" description="Basic and acidic residues" evidence="1">
    <location>
        <begin position="311"/>
        <end position="324"/>
    </location>
</feature>
<reference evidence="2" key="3">
    <citation type="submission" date="2020-02" db="EMBL/GenBank/DDBJ databases">
        <authorList>
            <person name="Sarangi A.N."/>
            <person name="Ghosh S."/>
            <person name="Mukherjee M."/>
            <person name="Tripathy S."/>
        </authorList>
    </citation>
    <scope>NUCLEOTIDE SEQUENCE</scope>
    <source>
        <strain evidence="2">BDU141951</strain>
    </source>
</reference>
<reference evidence="2" key="2">
    <citation type="journal article" date="2015" name="Genome Announc.">
        <title>Draft Genome Sequence of Filamentous Marine Cyanobacterium Lyngbya confervoides Strain BDU141951.</title>
        <authorList>
            <person name="Chandrababunaidu M.M."/>
            <person name="Sen D."/>
            <person name="Tripathy S."/>
        </authorList>
    </citation>
    <scope>NUCLEOTIDE SEQUENCE</scope>
    <source>
        <strain evidence="2">BDU141951</strain>
    </source>
</reference>
<evidence type="ECO:0000256" key="1">
    <source>
        <dbReference type="SAM" id="MobiDB-lite"/>
    </source>
</evidence>
<dbReference type="AlphaFoldDB" id="A0A0C1YJV1"/>
<dbReference type="InterPro" id="IPR045499">
    <property type="entry name" value="DUF6492"/>
</dbReference>